<dbReference type="PANTHER" id="PTHR23503:SF120">
    <property type="entry name" value="SOLUTE CARRIER FAMILY 2, FACILITATED GLUCOSE TRANSPORTER MEMBER 4"/>
    <property type="match status" value="1"/>
</dbReference>
<comment type="caution">
    <text evidence="22">The sequence shown here is derived from an EMBL/GenBank/DDBJ whole genome shotgun (WGS) entry which is preliminary data.</text>
</comment>
<evidence type="ECO:0000256" key="7">
    <source>
        <dbReference type="ARBA" id="ARBA00022475"/>
    </source>
</evidence>
<feature type="transmembrane region" description="Helical" evidence="20">
    <location>
        <begin position="174"/>
        <end position="192"/>
    </location>
</feature>
<dbReference type="Pfam" id="PF00083">
    <property type="entry name" value="Sugar_tr"/>
    <property type="match status" value="1"/>
</dbReference>
<keyword evidence="10 20" id="KW-0812">Transmembrane</keyword>
<dbReference type="EMBL" id="BAAFJT010000030">
    <property type="protein sequence ID" value="GAB0201218.1"/>
    <property type="molecule type" value="Genomic_DNA"/>
</dbReference>
<sequence>MPSGFQQIQEEEEEEEEAAAPGGGGVTPTLVLSVFAATLGSLQLGYNSGVINAPQRVLEGEYNATWTRRWGSPPPPTTVSTLWALSVAIFSGGGMAAALAVGELAERLGRKGALLASNGLAVVGGALMGGAKLGPSYILIIIGRFIIGAHSGLASGLVPMYVGEVAPTRLRGALGTLHQLGIVIGILGAQVLGLEALLGTSGAWPALLGLGLLPAALQLLLLPLCPESPRFLLARGQRARARRGLSRLVGAEAVEAGVAALEAELQGHTQRVGLLQLCRTPAYRQPLLVTLVLQLAQQLSGINAIFYYSTAIFEGAGLARPAYATIGTGVVNVAATALSVVLVERAGRRRLQLIGLLGMMGCAVALTVALNVQGPGPLPPVLAVAAVLAFVGFFAVGPGPIPWFVGAELFAMGPRPPAMALAALLNWAANFGVAMAFPALQRALGSFVFLLFGGLLGAFALFTFLRVPETRGRPFAAGGPPPPRLGPPRLLQPPEKACTELQCLAGGEEA</sequence>
<feature type="domain" description="Major facilitator superfamily (MFS) profile" evidence="21">
    <location>
        <begin position="33"/>
        <end position="471"/>
    </location>
</feature>
<keyword evidence="15" id="KW-0449">Lipoprotein</keyword>
<dbReference type="GO" id="GO:0005886">
    <property type="term" value="C:plasma membrane"/>
    <property type="evidence" value="ECO:0007669"/>
    <property type="project" value="UniProtKB-SubCell"/>
</dbReference>
<feature type="compositionally biased region" description="Acidic residues" evidence="19">
    <location>
        <begin position="9"/>
        <end position="18"/>
    </location>
</feature>
<protein>
    <recommendedName>
        <fullName evidence="5">Solute carrier family 2, facilitated glucose transporter member 4</fullName>
    </recommendedName>
    <alternativeName>
        <fullName evidence="16">Glucose transporter type 4, insulin-responsive</fullName>
    </alternativeName>
</protein>
<evidence type="ECO:0000256" key="19">
    <source>
        <dbReference type="SAM" id="MobiDB-lite"/>
    </source>
</evidence>
<comment type="function">
    <text evidence="17">Insulin-regulated facilitative glucose transporter, which plays a key role in removal of glucose from circulation. Response to insulin is regulated by its intracellular localization: in the absence of insulin, it is efficiently retained intracellularly within storage compartments in muscle and fat cells. Upon insulin stimulation, translocates from these compartments to the cell surface where it transports glucose from the extracellular milieu into the cell.</text>
</comment>
<evidence type="ECO:0000256" key="15">
    <source>
        <dbReference type="ARBA" id="ARBA00023288"/>
    </source>
</evidence>
<dbReference type="PRINTS" id="PR00171">
    <property type="entry name" value="SUGRTRNSPORT"/>
</dbReference>
<evidence type="ECO:0000256" key="6">
    <source>
        <dbReference type="ARBA" id="ARBA00022448"/>
    </source>
</evidence>
<feature type="region of interest" description="Disordered" evidence="19">
    <location>
        <begin position="1"/>
        <end position="24"/>
    </location>
</feature>
<feature type="transmembrane region" description="Helical" evidence="20">
    <location>
        <begin position="137"/>
        <end position="162"/>
    </location>
</feature>
<evidence type="ECO:0000256" key="9">
    <source>
        <dbReference type="ARBA" id="ARBA00022597"/>
    </source>
</evidence>
<keyword evidence="9" id="KW-0762">Sugar transport</keyword>
<dbReference type="InterPro" id="IPR020846">
    <property type="entry name" value="MFS_dom"/>
</dbReference>
<evidence type="ECO:0000256" key="12">
    <source>
        <dbReference type="ARBA" id="ARBA00022989"/>
    </source>
</evidence>
<evidence type="ECO:0000313" key="22">
    <source>
        <dbReference type="EMBL" id="GAB0201218.1"/>
    </source>
</evidence>
<dbReference type="GO" id="GO:0055056">
    <property type="term" value="F:D-glucose transmembrane transporter activity"/>
    <property type="evidence" value="ECO:0007669"/>
    <property type="project" value="UniProtKB-ARBA"/>
</dbReference>
<name>A0ABC9XTY8_GRUJA</name>
<evidence type="ECO:0000256" key="16">
    <source>
        <dbReference type="ARBA" id="ARBA00030470"/>
    </source>
</evidence>
<gene>
    <name evidence="22" type="ORF">GRJ2_002587400</name>
</gene>
<evidence type="ECO:0000259" key="21">
    <source>
        <dbReference type="PROSITE" id="PS50850"/>
    </source>
</evidence>
<feature type="transmembrane region" description="Helical" evidence="20">
    <location>
        <begin position="322"/>
        <end position="343"/>
    </location>
</feature>
<reference evidence="22 23" key="1">
    <citation type="submission" date="2024-06" db="EMBL/GenBank/DDBJ databases">
        <title>The draft genome of Grus japonensis, version 3.</title>
        <authorList>
            <person name="Nabeshima K."/>
            <person name="Suzuki S."/>
            <person name="Onuma M."/>
        </authorList>
    </citation>
    <scope>NUCLEOTIDE SEQUENCE [LARGE SCALE GENOMIC DNA]</scope>
    <source>
        <strain evidence="22 23">451A</strain>
    </source>
</reference>
<keyword evidence="12 20" id="KW-1133">Transmembrane helix</keyword>
<evidence type="ECO:0000256" key="8">
    <source>
        <dbReference type="ARBA" id="ARBA00022490"/>
    </source>
</evidence>
<dbReference type="InterPro" id="IPR045263">
    <property type="entry name" value="GLUT"/>
</dbReference>
<dbReference type="FunFam" id="1.20.1250.20:FF:000029">
    <property type="entry name" value="solute carrier family 2, facilitated glucose transporter member 4"/>
    <property type="match status" value="1"/>
</dbReference>
<comment type="subcellular location">
    <subcellularLocation>
        <location evidence="3">Cell membrane</location>
        <topology evidence="3">Multi-pass membrane protein</topology>
    </subcellularLocation>
    <subcellularLocation>
        <location evidence="2">Cytoplasm</location>
        <location evidence="2">Perinuclear region</location>
    </subcellularLocation>
</comment>
<dbReference type="InterPro" id="IPR005829">
    <property type="entry name" value="Sugar_transporter_CS"/>
</dbReference>
<evidence type="ECO:0000256" key="3">
    <source>
        <dbReference type="ARBA" id="ARBA00004651"/>
    </source>
</evidence>
<organism evidence="22 23">
    <name type="scientific">Grus japonensis</name>
    <name type="common">Japanese crane</name>
    <name type="synonym">Red-crowned crane</name>
    <dbReference type="NCBI Taxonomy" id="30415"/>
    <lineage>
        <taxon>Eukaryota</taxon>
        <taxon>Metazoa</taxon>
        <taxon>Chordata</taxon>
        <taxon>Craniata</taxon>
        <taxon>Vertebrata</taxon>
        <taxon>Euteleostomi</taxon>
        <taxon>Archelosauria</taxon>
        <taxon>Archosauria</taxon>
        <taxon>Dinosauria</taxon>
        <taxon>Saurischia</taxon>
        <taxon>Theropoda</taxon>
        <taxon>Coelurosauria</taxon>
        <taxon>Aves</taxon>
        <taxon>Neognathae</taxon>
        <taxon>Neoaves</taxon>
        <taxon>Gruiformes</taxon>
        <taxon>Gruidae</taxon>
        <taxon>Grus</taxon>
    </lineage>
</organism>
<comment type="catalytic activity">
    <reaction evidence="1">
        <text>D-glucose(out) = D-glucose(in)</text>
        <dbReference type="Rhea" id="RHEA:60376"/>
        <dbReference type="ChEBI" id="CHEBI:4167"/>
    </reaction>
</comment>
<evidence type="ECO:0000256" key="17">
    <source>
        <dbReference type="ARBA" id="ARBA00046051"/>
    </source>
</evidence>
<evidence type="ECO:0000256" key="13">
    <source>
        <dbReference type="ARBA" id="ARBA00023136"/>
    </source>
</evidence>
<keyword evidence="8" id="KW-0963">Cytoplasm</keyword>
<evidence type="ECO:0000256" key="14">
    <source>
        <dbReference type="ARBA" id="ARBA00023139"/>
    </source>
</evidence>
<feature type="transmembrane region" description="Helical" evidence="20">
    <location>
        <begin position="382"/>
        <end position="406"/>
    </location>
</feature>
<accession>A0ABC9XTY8</accession>
<keyword evidence="6 18" id="KW-0813">Transport</keyword>
<evidence type="ECO:0000256" key="1">
    <source>
        <dbReference type="ARBA" id="ARBA00000618"/>
    </source>
</evidence>
<dbReference type="InterPro" id="IPR005828">
    <property type="entry name" value="MFS_sugar_transport-like"/>
</dbReference>
<dbReference type="GO" id="GO:0048471">
    <property type="term" value="C:perinuclear region of cytoplasm"/>
    <property type="evidence" value="ECO:0007669"/>
    <property type="project" value="UniProtKB-SubCell"/>
</dbReference>
<evidence type="ECO:0000256" key="10">
    <source>
        <dbReference type="ARBA" id="ARBA00022692"/>
    </source>
</evidence>
<keyword evidence="23" id="KW-1185">Reference proteome</keyword>
<feature type="transmembrane region" description="Helical" evidence="20">
    <location>
        <begin position="350"/>
        <end position="370"/>
    </location>
</feature>
<feature type="transmembrane region" description="Helical" evidence="20">
    <location>
        <begin position="418"/>
        <end position="437"/>
    </location>
</feature>
<keyword evidence="11" id="KW-0832">Ubl conjugation</keyword>
<feature type="transmembrane region" description="Helical" evidence="20">
    <location>
        <begin position="443"/>
        <end position="465"/>
    </location>
</feature>
<feature type="transmembrane region" description="Helical" evidence="20">
    <location>
        <begin position="113"/>
        <end position="131"/>
    </location>
</feature>
<dbReference type="PROSITE" id="PS00216">
    <property type="entry name" value="SUGAR_TRANSPORT_1"/>
    <property type="match status" value="2"/>
</dbReference>
<dbReference type="PROSITE" id="PS00217">
    <property type="entry name" value="SUGAR_TRANSPORT_2"/>
    <property type="match status" value="1"/>
</dbReference>
<feature type="region of interest" description="Disordered" evidence="19">
    <location>
        <begin position="473"/>
        <end position="493"/>
    </location>
</feature>
<dbReference type="Proteomes" id="UP001623348">
    <property type="component" value="Unassembled WGS sequence"/>
</dbReference>
<evidence type="ECO:0000256" key="11">
    <source>
        <dbReference type="ARBA" id="ARBA00022843"/>
    </source>
</evidence>
<feature type="transmembrane region" description="Helical" evidence="20">
    <location>
        <begin position="204"/>
        <end position="225"/>
    </location>
</feature>
<dbReference type="PANTHER" id="PTHR23503">
    <property type="entry name" value="SOLUTE CARRIER FAMILY 2"/>
    <property type="match status" value="1"/>
</dbReference>
<evidence type="ECO:0000256" key="5">
    <source>
        <dbReference type="ARBA" id="ARBA00015975"/>
    </source>
</evidence>
<proteinExistence type="inferred from homology"/>
<comment type="similarity">
    <text evidence="4">Belongs to the major facilitator superfamily. Sugar transporter (TC 2.A.1.1) family. Glucose transporter subfamily.</text>
</comment>
<evidence type="ECO:0000256" key="18">
    <source>
        <dbReference type="RuleBase" id="RU003346"/>
    </source>
</evidence>
<dbReference type="InterPro" id="IPR003663">
    <property type="entry name" value="Sugar/inositol_transpt"/>
</dbReference>
<evidence type="ECO:0000256" key="20">
    <source>
        <dbReference type="SAM" id="Phobius"/>
    </source>
</evidence>
<keyword evidence="13 20" id="KW-0472">Membrane</keyword>
<feature type="transmembrane region" description="Helical" evidence="20">
    <location>
        <begin position="82"/>
        <end position="101"/>
    </location>
</feature>
<dbReference type="InterPro" id="IPR036259">
    <property type="entry name" value="MFS_trans_sf"/>
</dbReference>
<evidence type="ECO:0000256" key="4">
    <source>
        <dbReference type="ARBA" id="ARBA00007004"/>
    </source>
</evidence>
<dbReference type="AlphaFoldDB" id="A0ABC9XTY8"/>
<evidence type="ECO:0000256" key="2">
    <source>
        <dbReference type="ARBA" id="ARBA00004556"/>
    </source>
</evidence>
<dbReference type="NCBIfam" id="TIGR00879">
    <property type="entry name" value="SP"/>
    <property type="match status" value="1"/>
</dbReference>
<dbReference type="Gene3D" id="1.20.1250.20">
    <property type="entry name" value="MFS general substrate transporter like domains"/>
    <property type="match status" value="1"/>
</dbReference>
<dbReference type="PROSITE" id="PS50850">
    <property type="entry name" value="MFS"/>
    <property type="match status" value="1"/>
</dbReference>
<dbReference type="SUPFAM" id="SSF103473">
    <property type="entry name" value="MFS general substrate transporter"/>
    <property type="match status" value="1"/>
</dbReference>
<feature type="transmembrane region" description="Helical" evidence="20">
    <location>
        <begin position="287"/>
        <end position="310"/>
    </location>
</feature>
<evidence type="ECO:0000313" key="23">
    <source>
        <dbReference type="Proteomes" id="UP001623348"/>
    </source>
</evidence>
<keyword evidence="7" id="KW-1003">Cell membrane</keyword>
<keyword evidence="14" id="KW-0564">Palmitate</keyword>